<dbReference type="PANTHER" id="PTHR22926:SF3">
    <property type="entry name" value="UNDECAPRENYL-PHOSPHATE ALPHA-N-ACETYLGLUCOSAMINYL 1-PHOSPHATE TRANSFERASE"/>
    <property type="match status" value="1"/>
</dbReference>
<dbReference type="HOGENOM" id="CLU_023982_1_1_10"/>
<evidence type="ECO:0000256" key="5">
    <source>
        <dbReference type="ARBA" id="ARBA00022989"/>
    </source>
</evidence>
<dbReference type="GO" id="GO:0044038">
    <property type="term" value="P:cell wall macromolecule biosynthetic process"/>
    <property type="evidence" value="ECO:0007669"/>
    <property type="project" value="TreeGrafter"/>
</dbReference>
<dbReference type="EMBL" id="AFBN01000099">
    <property type="protein sequence ID" value="EGF51602.1"/>
    <property type="molecule type" value="Genomic_DNA"/>
</dbReference>
<feature type="binding site" evidence="7">
    <location>
        <position position="231"/>
    </location>
    <ligand>
        <name>Mg(2+)</name>
        <dbReference type="ChEBI" id="CHEBI:18420"/>
    </ligand>
</feature>
<accession>F3PXM0</accession>
<evidence type="ECO:0000256" key="2">
    <source>
        <dbReference type="ARBA" id="ARBA00022475"/>
    </source>
</evidence>
<dbReference type="STRING" id="763034.HMPREF9446_03518"/>
<evidence type="ECO:0000256" key="3">
    <source>
        <dbReference type="ARBA" id="ARBA00022679"/>
    </source>
</evidence>
<evidence type="ECO:0000256" key="8">
    <source>
        <dbReference type="SAM" id="Phobius"/>
    </source>
</evidence>
<evidence type="ECO:0000256" key="6">
    <source>
        <dbReference type="ARBA" id="ARBA00023136"/>
    </source>
</evidence>
<feature type="transmembrane region" description="Helical" evidence="8">
    <location>
        <begin position="85"/>
        <end position="104"/>
    </location>
</feature>
<feature type="transmembrane region" description="Helical" evidence="8">
    <location>
        <begin position="174"/>
        <end position="192"/>
    </location>
</feature>
<feature type="transmembrane region" description="Helical" evidence="8">
    <location>
        <begin position="227"/>
        <end position="246"/>
    </location>
</feature>
<evidence type="ECO:0000313" key="10">
    <source>
        <dbReference type="Proteomes" id="UP000003416"/>
    </source>
</evidence>
<keyword evidence="4 8" id="KW-0812">Transmembrane</keyword>
<organism evidence="9 10">
    <name type="scientific">Bacteroides fluxus YIT 12057</name>
    <dbReference type="NCBI Taxonomy" id="763034"/>
    <lineage>
        <taxon>Bacteria</taxon>
        <taxon>Pseudomonadati</taxon>
        <taxon>Bacteroidota</taxon>
        <taxon>Bacteroidia</taxon>
        <taxon>Bacteroidales</taxon>
        <taxon>Bacteroidaceae</taxon>
        <taxon>Bacteroides</taxon>
    </lineage>
</organism>
<comment type="subcellular location">
    <subcellularLocation>
        <location evidence="1">Cell membrane</location>
        <topology evidence="1">Multi-pass membrane protein</topology>
    </subcellularLocation>
</comment>
<comment type="cofactor">
    <cofactor evidence="7">
        <name>Mg(2+)</name>
        <dbReference type="ChEBI" id="CHEBI:18420"/>
    </cofactor>
</comment>
<comment type="caution">
    <text evidence="9">The sequence shown here is derived from an EMBL/GenBank/DDBJ whole genome shotgun (WGS) entry which is preliminary data.</text>
</comment>
<dbReference type="Pfam" id="PF00953">
    <property type="entry name" value="Glycos_transf_4"/>
    <property type="match status" value="1"/>
</dbReference>
<dbReference type="InterPro" id="IPR018480">
    <property type="entry name" value="PNAcMuramoyl-5peptid_Trfase_CS"/>
</dbReference>
<feature type="transmembrane region" description="Helical" evidence="8">
    <location>
        <begin position="258"/>
        <end position="282"/>
    </location>
</feature>
<evidence type="ECO:0000313" key="9">
    <source>
        <dbReference type="EMBL" id="EGF51602.1"/>
    </source>
</evidence>
<feature type="transmembrane region" description="Helical" evidence="8">
    <location>
        <begin position="145"/>
        <end position="162"/>
    </location>
</feature>
<keyword evidence="5 8" id="KW-1133">Transmembrane helix</keyword>
<keyword evidence="7" id="KW-0460">Magnesium</keyword>
<keyword evidence="3 9" id="KW-0808">Transferase</keyword>
<name>F3PXM0_9BACE</name>
<evidence type="ECO:0000256" key="4">
    <source>
        <dbReference type="ARBA" id="ARBA00022692"/>
    </source>
</evidence>
<evidence type="ECO:0000256" key="7">
    <source>
        <dbReference type="PIRSR" id="PIRSR600715-1"/>
    </source>
</evidence>
<dbReference type="AlphaFoldDB" id="F3PXM0"/>
<feature type="transmembrane region" description="Helical" evidence="8">
    <location>
        <begin position="51"/>
        <end position="73"/>
    </location>
</feature>
<dbReference type="GO" id="GO:0046872">
    <property type="term" value="F:metal ion binding"/>
    <property type="evidence" value="ECO:0007669"/>
    <property type="project" value="UniProtKB-KW"/>
</dbReference>
<dbReference type="GO" id="GO:0009103">
    <property type="term" value="P:lipopolysaccharide biosynthetic process"/>
    <property type="evidence" value="ECO:0007669"/>
    <property type="project" value="TreeGrafter"/>
</dbReference>
<feature type="binding site" evidence="7">
    <location>
        <position position="166"/>
    </location>
    <ligand>
        <name>Mg(2+)</name>
        <dbReference type="ChEBI" id="CHEBI:18420"/>
    </ligand>
</feature>
<feature type="transmembrane region" description="Helical" evidence="8">
    <location>
        <begin position="6"/>
        <end position="30"/>
    </location>
</feature>
<keyword evidence="6 8" id="KW-0472">Membrane</keyword>
<feature type="transmembrane region" description="Helical" evidence="8">
    <location>
        <begin position="116"/>
        <end position="139"/>
    </location>
</feature>
<reference evidence="9 10" key="1">
    <citation type="submission" date="2011-02" db="EMBL/GenBank/DDBJ databases">
        <authorList>
            <person name="Weinstock G."/>
            <person name="Sodergren E."/>
            <person name="Clifton S."/>
            <person name="Fulton L."/>
            <person name="Fulton B."/>
            <person name="Courtney L."/>
            <person name="Fronick C."/>
            <person name="Harrison M."/>
            <person name="Strong C."/>
            <person name="Farmer C."/>
            <person name="Delahaunty K."/>
            <person name="Markovic C."/>
            <person name="Hall O."/>
            <person name="Minx P."/>
            <person name="Tomlinson C."/>
            <person name="Mitreva M."/>
            <person name="Hou S."/>
            <person name="Chen J."/>
            <person name="Wollam A."/>
            <person name="Pepin K.H."/>
            <person name="Johnson M."/>
            <person name="Bhonagiri V."/>
            <person name="Zhang X."/>
            <person name="Suruliraj S."/>
            <person name="Warren W."/>
            <person name="Chinwalla A."/>
            <person name="Mardis E.R."/>
            <person name="Wilson R.K."/>
        </authorList>
    </citation>
    <scope>NUCLEOTIDE SEQUENCE [LARGE SCALE GENOMIC DNA]</scope>
    <source>
        <strain evidence="9 10">YIT 12057</strain>
    </source>
</reference>
<dbReference type="PROSITE" id="PS01348">
    <property type="entry name" value="MRAY_2"/>
    <property type="match status" value="1"/>
</dbReference>
<sequence>MIYNLELGVAFLAGCLFSAMVIPRISLVAFKLRLFDPMNSRKIHTECIPRLGGVAFFPCIIVAVSLTIVFHSLCLDDDLFGGELTIRFLALCSALFILYLMGVMDDLVGVRYRSKFVVQTLCGLLMAFAGCYFNNLYGLFGIHEIPGYVGIPFTVLIIVYILNAVNLIDGIDGLASGLGMIAFLAFGCLFVYLHRWMYALLAFASLGVLVPFFYYNVFGQTRRGRKLFMGDTGSLTIGMLLAVMAIRLSMFDPVKERLLPGSIVVAFSFLMVPMLDVVRVVLHRMRKRKPLFSPDKNHIHHKFMALGMPQHRAMLCIVGIAVGFTVLNVCAIHYLSVTVLFLLNVAAWTVMHFCITGKILKNNRKNHIKD</sequence>
<keyword evidence="10" id="KW-1185">Reference proteome</keyword>
<keyword evidence="7" id="KW-0479">Metal-binding</keyword>
<dbReference type="GO" id="GO:0071555">
    <property type="term" value="P:cell wall organization"/>
    <property type="evidence" value="ECO:0007669"/>
    <property type="project" value="TreeGrafter"/>
</dbReference>
<dbReference type="CDD" id="cd06853">
    <property type="entry name" value="GT_WecA_like"/>
    <property type="match status" value="1"/>
</dbReference>
<dbReference type="PANTHER" id="PTHR22926">
    <property type="entry name" value="PHOSPHO-N-ACETYLMURAMOYL-PENTAPEPTIDE-TRANSFERASE"/>
    <property type="match status" value="1"/>
</dbReference>
<dbReference type="GO" id="GO:0016780">
    <property type="term" value="F:phosphotransferase activity, for other substituted phosphate groups"/>
    <property type="evidence" value="ECO:0007669"/>
    <property type="project" value="InterPro"/>
</dbReference>
<proteinExistence type="predicted"/>
<dbReference type="InterPro" id="IPR000715">
    <property type="entry name" value="Glycosyl_transferase_4"/>
</dbReference>
<protein>
    <submittedName>
        <fullName evidence="9">Glycosyltransferase, group 4 family</fullName>
    </submittedName>
</protein>
<feature type="transmembrane region" description="Helical" evidence="8">
    <location>
        <begin position="341"/>
        <end position="360"/>
    </location>
</feature>
<dbReference type="GeneID" id="86050887"/>
<dbReference type="RefSeq" id="WP_009126725.1">
    <property type="nucleotide sequence ID" value="NZ_GL882691.1"/>
</dbReference>
<gene>
    <name evidence="9" type="ORF">HMPREF9446_03518</name>
</gene>
<evidence type="ECO:0000256" key="1">
    <source>
        <dbReference type="ARBA" id="ARBA00004651"/>
    </source>
</evidence>
<feature type="transmembrane region" description="Helical" evidence="8">
    <location>
        <begin position="198"/>
        <end position="215"/>
    </location>
</feature>
<dbReference type="eggNOG" id="COG0472">
    <property type="taxonomic scope" value="Bacteria"/>
</dbReference>
<dbReference type="GO" id="GO:0005886">
    <property type="term" value="C:plasma membrane"/>
    <property type="evidence" value="ECO:0007669"/>
    <property type="project" value="UniProtKB-SubCell"/>
</dbReference>
<dbReference type="Proteomes" id="UP000003416">
    <property type="component" value="Unassembled WGS sequence"/>
</dbReference>
<feature type="transmembrane region" description="Helical" evidence="8">
    <location>
        <begin position="313"/>
        <end position="335"/>
    </location>
</feature>
<keyword evidence="2" id="KW-1003">Cell membrane</keyword>